<gene>
    <name evidence="2" type="ORF">LR394_25260</name>
</gene>
<comment type="caution">
    <text evidence="2">The sequence shown here is derived from an EMBL/GenBank/DDBJ whole genome shotgun (WGS) entry which is preliminary data.</text>
</comment>
<dbReference type="Pfam" id="PF13673">
    <property type="entry name" value="Acetyltransf_10"/>
    <property type="match status" value="1"/>
</dbReference>
<dbReference type="GO" id="GO:0016747">
    <property type="term" value="F:acyltransferase activity, transferring groups other than amino-acyl groups"/>
    <property type="evidence" value="ECO:0007669"/>
    <property type="project" value="InterPro"/>
</dbReference>
<dbReference type="InterPro" id="IPR016181">
    <property type="entry name" value="Acyl_CoA_acyltransferase"/>
</dbReference>
<organism evidence="2 3">
    <name type="scientific">Kineosporia babensis</name>
    <dbReference type="NCBI Taxonomy" id="499548"/>
    <lineage>
        <taxon>Bacteria</taxon>
        <taxon>Bacillati</taxon>
        <taxon>Actinomycetota</taxon>
        <taxon>Actinomycetes</taxon>
        <taxon>Kineosporiales</taxon>
        <taxon>Kineosporiaceae</taxon>
        <taxon>Kineosporia</taxon>
    </lineage>
</organism>
<sequence length="152" mass="16606">MTLHRAAWADIDSATLYALMKLRVDVFVVEQECPYPELDGRDLEPGTEHLWSADEAGPTAYLRVLDDPDGRLRIGRVCTRADARGRSLAGKLMTAVVAGLEPGREAVLDAQAHLTGWYARYGFTAGGPEYLEDGIPHVPMNRPADQSVTAGR</sequence>
<dbReference type="EC" id="2.3.1.-" evidence="2"/>
<keyword evidence="2" id="KW-0012">Acyltransferase</keyword>
<protein>
    <submittedName>
        <fullName evidence="2">GNAT family N-acetyltransferase</fullName>
        <ecNumber evidence="2">2.3.1.-</ecNumber>
    </submittedName>
</protein>
<evidence type="ECO:0000259" key="1">
    <source>
        <dbReference type="PROSITE" id="PS51186"/>
    </source>
</evidence>
<dbReference type="EMBL" id="JAJOMB010000015">
    <property type="protein sequence ID" value="MCD5314224.1"/>
    <property type="molecule type" value="Genomic_DNA"/>
</dbReference>
<name>A0A9X1NII7_9ACTN</name>
<accession>A0A9X1NII7</accession>
<reference evidence="2" key="1">
    <citation type="submission" date="2021-11" db="EMBL/GenBank/DDBJ databases">
        <title>Streptomyces corallinus and Kineosporia corallina sp. nov., two new coral-derived marine actinobacteria.</title>
        <authorList>
            <person name="Buangrab K."/>
            <person name="Sutthacheep M."/>
            <person name="Yeemin T."/>
            <person name="Harunari E."/>
            <person name="Igarashi Y."/>
            <person name="Sripreechasak P."/>
            <person name="Kanchanasin P."/>
            <person name="Tanasupawat S."/>
            <person name="Phongsopitanun W."/>
        </authorList>
    </citation>
    <scope>NUCLEOTIDE SEQUENCE</scope>
    <source>
        <strain evidence="2">JCM 31032</strain>
    </source>
</reference>
<keyword evidence="3" id="KW-1185">Reference proteome</keyword>
<dbReference type="AlphaFoldDB" id="A0A9X1NII7"/>
<feature type="domain" description="N-acetyltransferase" evidence="1">
    <location>
        <begin position="1"/>
        <end position="145"/>
    </location>
</feature>
<keyword evidence="2" id="KW-0808">Transferase</keyword>
<dbReference type="Gene3D" id="3.40.630.30">
    <property type="match status" value="1"/>
</dbReference>
<evidence type="ECO:0000313" key="2">
    <source>
        <dbReference type="EMBL" id="MCD5314224.1"/>
    </source>
</evidence>
<dbReference type="SUPFAM" id="SSF55729">
    <property type="entry name" value="Acyl-CoA N-acyltransferases (Nat)"/>
    <property type="match status" value="1"/>
</dbReference>
<dbReference type="InterPro" id="IPR000182">
    <property type="entry name" value="GNAT_dom"/>
</dbReference>
<proteinExistence type="predicted"/>
<evidence type="ECO:0000313" key="3">
    <source>
        <dbReference type="Proteomes" id="UP001138997"/>
    </source>
</evidence>
<dbReference type="Proteomes" id="UP001138997">
    <property type="component" value="Unassembled WGS sequence"/>
</dbReference>
<dbReference type="PROSITE" id="PS51186">
    <property type="entry name" value="GNAT"/>
    <property type="match status" value="1"/>
</dbReference>